<comment type="caution">
    <text evidence="1">The sequence shown here is derived from an EMBL/GenBank/DDBJ whole genome shotgun (WGS) entry which is preliminary data.</text>
</comment>
<protein>
    <recommendedName>
        <fullName evidence="3">HNH endonuclease</fullName>
    </recommendedName>
</protein>
<proteinExistence type="predicted"/>
<reference evidence="1 2" key="1">
    <citation type="submission" date="2024-01" db="EMBL/GenBank/DDBJ databases">
        <title>novel species in genus Adlercreutzia.</title>
        <authorList>
            <person name="Liu X."/>
        </authorList>
    </citation>
    <scope>NUCLEOTIDE SEQUENCE [LARGE SCALE GENOMIC DNA]</scope>
    <source>
        <strain evidence="1 2">R22</strain>
    </source>
</reference>
<organism evidence="1 2">
    <name type="scientific">Adlercreutzia shanghongiae</name>
    <dbReference type="NCBI Taxonomy" id="3111773"/>
    <lineage>
        <taxon>Bacteria</taxon>
        <taxon>Bacillati</taxon>
        <taxon>Actinomycetota</taxon>
        <taxon>Coriobacteriia</taxon>
        <taxon>Eggerthellales</taxon>
        <taxon>Eggerthellaceae</taxon>
        <taxon>Adlercreutzia</taxon>
    </lineage>
</organism>
<sequence>MPRGRKRPVVREDGRRYESVEAAADDVLGDQTNICRACRTGWSAYGWKWRYEDGPRRLPR</sequence>
<keyword evidence="2" id="KW-1185">Reference proteome</keyword>
<gene>
    <name evidence="1" type="ORF">VJ920_03510</name>
</gene>
<dbReference type="InterPro" id="IPR036388">
    <property type="entry name" value="WH-like_DNA-bd_sf"/>
</dbReference>
<name>A0ABU6IXH3_9ACTN</name>
<dbReference type="EMBL" id="JAYMFH010000003">
    <property type="protein sequence ID" value="MEC4294376.1"/>
    <property type="molecule type" value="Genomic_DNA"/>
</dbReference>
<evidence type="ECO:0000313" key="2">
    <source>
        <dbReference type="Proteomes" id="UP001343724"/>
    </source>
</evidence>
<dbReference type="RefSeq" id="WP_326439587.1">
    <property type="nucleotide sequence ID" value="NZ_JAYMFH010000003.1"/>
</dbReference>
<dbReference type="Proteomes" id="UP001343724">
    <property type="component" value="Unassembled WGS sequence"/>
</dbReference>
<evidence type="ECO:0008006" key="3">
    <source>
        <dbReference type="Google" id="ProtNLM"/>
    </source>
</evidence>
<evidence type="ECO:0000313" key="1">
    <source>
        <dbReference type="EMBL" id="MEC4294376.1"/>
    </source>
</evidence>
<accession>A0ABU6IXH3</accession>
<dbReference type="Gene3D" id="1.10.10.10">
    <property type="entry name" value="Winged helix-like DNA-binding domain superfamily/Winged helix DNA-binding domain"/>
    <property type="match status" value="1"/>
</dbReference>